<reference evidence="12" key="1">
    <citation type="submission" date="2025-08" db="UniProtKB">
        <authorList>
            <consortium name="Ensembl"/>
        </authorList>
    </citation>
    <scope>IDENTIFICATION</scope>
</reference>
<name>A0A3Q2QHQ2_FUNHE</name>
<sequence length="311" mass="34627">MGFIVVLQLLLFLPTCFSCGYRNVALRGKATQSWRYKGDMDAFVDAYNAIDGNRDPDLRKGSCTHTAAHDNPWWRVDLLDSYVVDQINITNRQDCCADRIYGAEIHIGNSLKDEGASNPLVATISSIQGPALTIKLPEGVEGRYVTILLPGPSRILTLCEVEVCGYPAPTGENLALDGQATQSSLYGFGLPYNAIDGNRNNNWEQASCSHTKNDYSPWWRLDLRTTHKVLSIKIVNRDILQQRLNGAEVRIGNSLFNNGNDNPRCAIISASGSSLEFKCNGMEGRYVNVVIPWRREYLTLCEVEVYGSRLE</sequence>
<keyword evidence="8" id="KW-0106">Calcium</keyword>
<accession>A0A3Q2QHQ2</accession>
<dbReference type="InterPro" id="IPR008979">
    <property type="entry name" value="Galactose-bd-like_sf"/>
</dbReference>
<dbReference type="Pfam" id="PF22633">
    <property type="entry name" value="F5_F8_type_C_2"/>
    <property type="match status" value="2"/>
</dbReference>
<keyword evidence="13" id="KW-1185">Reference proteome</keyword>
<dbReference type="GO" id="GO:0010185">
    <property type="term" value="P:regulation of cellular defense response"/>
    <property type="evidence" value="ECO:0007669"/>
    <property type="project" value="UniProtKB-ARBA"/>
</dbReference>
<comment type="subunit">
    <text evidence="4">Homotrimer.</text>
</comment>
<evidence type="ECO:0000256" key="8">
    <source>
        <dbReference type="ARBA" id="ARBA00022837"/>
    </source>
</evidence>
<dbReference type="Proteomes" id="UP000265000">
    <property type="component" value="Unplaced"/>
</dbReference>
<comment type="similarity">
    <text evidence="3">Belongs to the fucolectin family.</text>
</comment>
<keyword evidence="6" id="KW-0479">Metal-binding</keyword>
<dbReference type="SUPFAM" id="SSF49785">
    <property type="entry name" value="Galactose-binding domain-like"/>
    <property type="match status" value="2"/>
</dbReference>
<comment type="function">
    <text evidence="1">Acts as a defensive agent. Recognizes blood group fucosylated oligosaccharides including A, B, H and Lewis B-type antigens. Does not recognize Lewis A antigen and has low affinity for monovalent haptens.</text>
</comment>
<evidence type="ECO:0000259" key="11">
    <source>
        <dbReference type="SMART" id="SM00607"/>
    </source>
</evidence>
<evidence type="ECO:0000256" key="7">
    <source>
        <dbReference type="ARBA" id="ARBA00022734"/>
    </source>
</evidence>
<evidence type="ECO:0000256" key="5">
    <source>
        <dbReference type="ARBA" id="ARBA00022525"/>
    </source>
</evidence>
<feature type="chain" id="PRO_5018664910" evidence="10">
    <location>
        <begin position="19"/>
        <end position="311"/>
    </location>
</feature>
<reference evidence="12" key="2">
    <citation type="submission" date="2025-09" db="UniProtKB">
        <authorList>
            <consortium name="Ensembl"/>
        </authorList>
    </citation>
    <scope>IDENTIFICATION</scope>
</reference>
<dbReference type="Ensembl" id="ENSFHET00000002749.1">
    <property type="protein sequence ID" value="ENSFHEP00000026419.1"/>
    <property type="gene ID" value="ENSFHEG00000009247.1"/>
</dbReference>
<feature type="domain" description="Fucolectin tachylectin-4 pentraxin-1" evidence="11">
    <location>
        <begin position="21"/>
        <end position="169"/>
    </location>
</feature>
<dbReference type="GO" id="GO:0046872">
    <property type="term" value="F:metal ion binding"/>
    <property type="evidence" value="ECO:0007669"/>
    <property type="project" value="UniProtKB-KW"/>
</dbReference>
<dbReference type="InterPro" id="IPR006585">
    <property type="entry name" value="FTP1"/>
</dbReference>
<evidence type="ECO:0000256" key="1">
    <source>
        <dbReference type="ARBA" id="ARBA00002219"/>
    </source>
</evidence>
<organism evidence="12 13">
    <name type="scientific">Fundulus heteroclitus</name>
    <name type="common">Killifish</name>
    <name type="synonym">Mummichog</name>
    <dbReference type="NCBI Taxonomy" id="8078"/>
    <lineage>
        <taxon>Eukaryota</taxon>
        <taxon>Metazoa</taxon>
        <taxon>Chordata</taxon>
        <taxon>Craniata</taxon>
        <taxon>Vertebrata</taxon>
        <taxon>Euteleostomi</taxon>
        <taxon>Actinopterygii</taxon>
        <taxon>Neopterygii</taxon>
        <taxon>Teleostei</taxon>
        <taxon>Neoteleostei</taxon>
        <taxon>Acanthomorphata</taxon>
        <taxon>Ovalentaria</taxon>
        <taxon>Atherinomorphae</taxon>
        <taxon>Cyprinodontiformes</taxon>
        <taxon>Fundulidae</taxon>
        <taxon>Fundulus</taxon>
    </lineage>
</organism>
<keyword evidence="5" id="KW-0964">Secreted</keyword>
<evidence type="ECO:0000313" key="12">
    <source>
        <dbReference type="Ensembl" id="ENSFHEP00000026419.1"/>
    </source>
</evidence>
<evidence type="ECO:0000256" key="10">
    <source>
        <dbReference type="SAM" id="SignalP"/>
    </source>
</evidence>
<dbReference type="GO" id="GO:0001868">
    <property type="term" value="P:regulation of complement activation, lectin pathway"/>
    <property type="evidence" value="ECO:0007669"/>
    <property type="project" value="UniProtKB-ARBA"/>
</dbReference>
<protein>
    <submittedName>
        <fullName evidence="12">Si:ch211-215k15.4</fullName>
    </submittedName>
</protein>
<evidence type="ECO:0000256" key="6">
    <source>
        <dbReference type="ARBA" id="ARBA00022723"/>
    </source>
</evidence>
<evidence type="ECO:0000313" key="13">
    <source>
        <dbReference type="Proteomes" id="UP000265000"/>
    </source>
</evidence>
<evidence type="ECO:0000256" key="4">
    <source>
        <dbReference type="ARBA" id="ARBA00011233"/>
    </source>
</evidence>
<dbReference type="STRING" id="8078.ENSFHEP00000026419"/>
<feature type="domain" description="Fucolectin tachylectin-4 pentraxin-1" evidence="11">
    <location>
        <begin position="171"/>
        <end position="311"/>
    </location>
</feature>
<proteinExistence type="inferred from homology"/>
<evidence type="ECO:0000256" key="9">
    <source>
        <dbReference type="ARBA" id="ARBA00023157"/>
    </source>
</evidence>
<dbReference type="GeneTree" id="ENSGT01060000248575"/>
<keyword evidence="9" id="KW-1015">Disulfide bond</keyword>
<evidence type="ECO:0000256" key="3">
    <source>
        <dbReference type="ARBA" id="ARBA00010147"/>
    </source>
</evidence>
<keyword evidence="7" id="KW-0430">Lectin</keyword>
<keyword evidence="10" id="KW-0732">Signal</keyword>
<dbReference type="InterPro" id="IPR051941">
    <property type="entry name" value="BG_Antigen-Binding_Lectin"/>
</dbReference>
<dbReference type="GO" id="GO:0005576">
    <property type="term" value="C:extracellular region"/>
    <property type="evidence" value="ECO:0007669"/>
    <property type="project" value="UniProtKB-SubCell"/>
</dbReference>
<feature type="signal peptide" evidence="10">
    <location>
        <begin position="1"/>
        <end position="18"/>
    </location>
</feature>
<dbReference type="PANTHER" id="PTHR45713">
    <property type="entry name" value="FTP DOMAIN-CONTAINING PROTEIN"/>
    <property type="match status" value="1"/>
</dbReference>
<dbReference type="Gene3D" id="2.60.120.260">
    <property type="entry name" value="Galactose-binding domain-like"/>
    <property type="match status" value="2"/>
</dbReference>
<evidence type="ECO:0000256" key="2">
    <source>
        <dbReference type="ARBA" id="ARBA00004613"/>
    </source>
</evidence>
<dbReference type="GO" id="GO:0042806">
    <property type="term" value="F:fucose binding"/>
    <property type="evidence" value="ECO:0007669"/>
    <property type="project" value="UniProtKB-ARBA"/>
</dbReference>
<comment type="subcellular location">
    <subcellularLocation>
        <location evidence="2">Secreted</location>
    </subcellularLocation>
</comment>
<dbReference type="SMART" id="SM00607">
    <property type="entry name" value="FTP"/>
    <property type="match status" value="2"/>
</dbReference>
<dbReference type="PANTHER" id="PTHR45713:SF8">
    <property type="entry name" value="SI:CH211-215K15.4"/>
    <property type="match status" value="1"/>
</dbReference>
<dbReference type="AlphaFoldDB" id="A0A3Q2QHQ2"/>